<dbReference type="NCBIfam" id="TIGR02246">
    <property type="entry name" value="SgcJ/EcaC family oxidoreductase"/>
    <property type="match status" value="1"/>
</dbReference>
<dbReference type="Proteomes" id="UP000598297">
    <property type="component" value="Unassembled WGS sequence"/>
</dbReference>
<evidence type="ECO:0000259" key="1">
    <source>
        <dbReference type="Pfam" id="PF14534"/>
    </source>
</evidence>
<sequence>MSQATAAAPQATEPQALPQLVVAAWADNDADAFAELFTEDATLILPGDIYAKGKEAIRELMRAGYAGPYRGTKVTGTPIDAKVVGGEVAILVTEGGVIAPGEEQVAPERAIRATWVLAEQDGGWRITAYQNTPRAGA</sequence>
<dbReference type="InterPro" id="IPR027843">
    <property type="entry name" value="DUF4440"/>
</dbReference>
<dbReference type="EMBL" id="JAAAHS010000002">
    <property type="protein sequence ID" value="NBE49976.1"/>
    <property type="molecule type" value="Genomic_DNA"/>
</dbReference>
<evidence type="ECO:0000313" key="3">
    <source>
        <dbReference type="Proteomes" id="UP000598297"/>
    </source>
</evidence>
<proteinExistence type="predicted"/>
<dbReference type="Pfam" id="PF14534">
    <property type="entry name" value="DUF4440"/>
    <property type="match status" value="1"/>
</dbReference>
<gene>
    <name evidence="2" type="ORF">GUY60_00735</name>
</gene>
<dbReference type="SUPFAM" id="SSF54427">
    <property type="entry name" value="NTF2-like"/>
    <property type="match status" value="1"/>
</dbReference>
<dbReference type="OrthoDB" id="582586at2"/>
<protein>
    <submittedName>
        <fullName evidence="2">SgcJ/EcaC family oxidoreductase</fullName>
    </submittedName>
</protein>
<organism evidence="2 3">
    <name type="scientific">Streptomyces boluensis</name>
    <dbReference type="NCBI Taxonomy" id="1775135"/>
    <lineage>
        <taxon>Bacteria</taxon>
        <taxon>Bacillati</taxon>
        <taxon>Actinomycetota</taxon>
        <taxon>Actinomycetes</taxon>
        <taxon>Kitasatosporales</taxon>
        <taxon>Streptomycetaceae</taxon>
        <taxon>Streptomyces</taxon>
    </lineage>
</organism>
<reference evidence="2" key="1">
    <citation type="submission" date="2020-01" db="EMBL/GenBank/DDBJ databases">
        <title>Whole-genome analyses of novel actinobacteria.</title>
        <authorList>
            <person name="Sahin N."/>
        </authorList>
    </citation>
    <scope>NUCLEOTIDE SEQUENCE</scope>
    <source>
        <strain evidence="2">YC537</strain>
    </source>
</reference>
<dbReference type="InterPro" id="IPR032710">
    <property type="entry name" value="NTF2-like_dom_sf"/>
</dbReference>
<name>A0A964UJ61_9ACTN</name>
<evidence type="ECO:0000313" key="2">
    <source>
        <dbReference type="EMBL" id="NBE49976.1"/>
    </source>
</evidence>
<dbReference type="RefSeq" id="WP_161692856.1">
    <property type="nucleotide sequence ID" value="NZ_JAAAHS010000002.1"/>
</dbReference>
<dbReference type="Gene3D" id="3.10.450.50">
    <property type="match status" value="1"/>
</dbReference>
<feature type="domain" description="DUF4440" evidence="1">
    <location>
        <begin position="21"/>
        <end position="126"/>
    </location>
</feature>
<dbReference type="CDD" id="cd00531">
    <property type="entry name" value="NTF2_like"/>
    <property type="match status" value="1"/>
</dbReference>
<dbReference type="InterPro" id="IPR011944">
    <property type="entry name" value="Steroid_delta5-4_isomerase"/>
</dbReference>
<comment type="caution">
    <text evidence="2">The sequence shown here is derived from an EMBL/GenBank/DDBJ whole genome shotgun (WGS) entry which is preliminary data.</text>
</comment>
<dbReference type="AlphaFoldDB" id="A0A964UJ61"/>
<accession>A0A964UJ61</accession>
<keyword evidence="3" id="KW-1185">Reference proteome</keyword>